<sequence length="315" mass="35662">MTDKAVLDWLLRGDVSIQYQVRRDLLGEADHRLRARIATEGWGARFLACRNPDGSWGQRFYQPKWISSHYTLLDLRTLEMAPDQPQVRDSIHKIALEEKCPDGGIGPGLTVRLSDVCVNGMYLNYASYFGEPEASLRSIVDFILDQRMADGGFNCMKNRSGAHHSSLHSTLSVLEGISEYAANGYRYRLAELEAAAATGREFMLMHRLFKSDHTGEIIRKDMLQLSFPPRWKYNVLRALDYFRAVDAPWDERMADALAVVLSKRRPDGRWTLPAAHPGQVHFVMEKAGQPSRWNTLIALRVLDAYGGNLHSSPEA</sequence>
<reference evidence="1" key="1">
    <citation type="submission" date="2020-07" db="EMBL/GenBank/DDBJ databases">
        <title>Huge and variable diversity of episymbiotic CPR bacteria and DPANN archaea in groundwater ecosystems.</title>
        <authorList>
            <person name="He C.Y."/>
            <person name="Keren R."/>
            <person name="Whittaker M."/>
            <person name="Farag I.F."/>
            <person name="Doudna J."/>
            <person name="Cate J.H.D."/>
            <person name="Banfield J.F."/>
        </authorList>
    </citation>
    <scope>NUCLEOTIDE SEQUENCE</scope>
    <source>
        <strain evidence="1">NC_groundwater_1586_Pr3_B-0.1um_66_15</strain>
    </source>
</reference>
<proteinExistence type="predicted"/>
<comment type="caution">
    <text evidence="1">The sequence shown here is derived from an EMBL/GenBank/DDBJ whole genome shotgun (WGS) entry which is preliminary data.</text>
</comment>
<organism evidence="1 2">
    <name type="scientific">Devosia nanyangense</name>
    <dbReference type="NCBI Taxonomy" id="1228055"/>
    <lineage>
        <taxon>Bacteria</taxon>
        <taxon>Pseudomonadati</taxon>
        <taxon>Pseudomonadota</taxon>
        <taxon>Alphaproteobacteria</taxon>
        <taxon>Hyphomicrobiales</taxon>
        <taxon>Devosiaceae</taxon>
        <taxon>Devosia</taxon>
    </lineage>
</organism>
<name>A0A933L195_9HYPH</name>
<evidence type="ECO:0008006" key="3">
    <source>
        <dbReference type="Google" id="ProtNLM"/>
    </source>
</evidence>
<accession>A0A933L195</accession>
<dbReference type="SUPFAM" id="SSF48239">
    <property type="entry name" value="Terpenoid cyclases/Protein prenyltransferases"/>
    <property type="match status" value="1"/>
</dbReference>
<protein>
    <recommendedName>
        <fullName evidence="3">Squalene cyclase</fullName>
    </recommendedName>
</protein>
<gene>
    <name evidence="1" type="ORF">HY834_03105</name>
</gene>
<evidence type="ECO:0000313" key="1">
    <source>
        <dbReference type="EMBL" id="MBI4920711.1"/>
    </source>
</evidence>
<dbReference type="Gene3D" id="1.50.10.20">
    <property type="match status" value="1"/>
</dbReference>
<evidence type="ECO:0000313" key="2">
    <source>
        <dbReference type="Proteomes" id="UP000782610"/>
    </source>
</evidence>
<dbReference type="Proteomes" id="UP000782610">
    <property type="component" value="Unassembled WGS sequence"/>
</dbReference>
<dbReference type="InterPro" id="IPR008930">
    <property type="entry name" value="Terpenoid_cyclase/PrenylTrfase"/>
</dbReference>
<dbReference type="AlphaFoldDB" id="A0A933L195"/>
<dbReference type="EMBL" id="JACRAF010000009">
    <property type="protein sequence ID" value="MBI4920711.1"/>
    <property type="molecule type" value="Genomic_DNA"/>
</dbReference>